<gene>
    <name evidence="4" type="ORF">GGR36_003218</name>
</gene>
<feature type="domain" description="GGDEF" evidence="3">
    <location>
        <begin position="162"/>
        <end position="320"/>
    </location>
</feature>
<dbReference type="NCBIfam" id="TIGR00254">
    <property type="entry name" value="GGDEF"/>
    <property type="match status" value="2"/>
</dbReference>
<dbReference type="GO" id="GO:0005886">
    <property type="term" value="C:plasma membrane"/>
    <property type="evidence" value="ECO:0007669"/>
    <property type="project" value="TreeGrafter"/>
</dbReference>
<organism evidence="4 5">
    <name type="scientific">Niveibacterium umoris</name>
    <dbReference type="NCBI Taxonomy" id="1193620"/>
    <lineage>
        <taxon>Bacteria</taxon>
        <taxon>Pseudomonadati</taxon>
        <taxon>Pseudomonadota</taxon>
        <taxon>Betaproteobacteria</taxon>
        <taxon>Rhodocyclales</taxon>
        <taxon>Rhodocyclaceae</taxon>
        <taxon>Niveibacterium</taxon>
    </lineage>
</organism>
<dbReference type="PROSITE" id="PS50887">
    <property type="entry name" value="GGDEF"/>
    <property type="match status" value="2"/>
</dbReference>
<dbReference type="Gene3D" id="3.30.70.270">
    <property type="match status" value="2"/>
</dbReference>
<sequence>MVQAKVYWVTPDGIEHADEVRAAVLRQAGHDVRCVAPGLQSQYPDAVFVIRADLLIEPAAVKLALPAGGLPVVLIISDAAAVEDYFALLDQRPEADSLHDVLRAADVEEFLAWRVWRLTELHRHRRAQLSRVNHDSLTGLLRRSTWQERAEKLVKTCVGSTTTVGLLYLDLDHFKAINDRYGHAIGDEILLFVADCLRDWFAPDDLIARLGGDEFVVMLRRDDELAVANDARRFVAHFCTIRYPISPGAGEGGERARARNRGYWRGTQAGGAAQRAPLSVSGGLTFVRGQLALDELVEAADLALYRAKSEGRGRLIVVDELAEVLASEGKDLRVDHFENVTRVVTERVTSLITLMGRRLMNEATRDAYRDALTGLHNRRYLDEHVERELEAAQRNHRALSLVFLDLDHFHDINMTYGWPTGDSVLRAFAGVLERSVRMIDWSARYGGEEFCLVLPDTLLAEAVEVAERIREHTEALTIVSSDGRPVKVTTSIGVVQRGAEMRAVELFDRVGELALAAKQRGRNCVVSPLNLALAG</sequence>
<dbReference type="PANTHER" id="PTHR45138:SF9">
    <property type="entry name" value="DIGUANYLATE CYCLASE DGCM-RELATED"/>
    <property type="match status" value="1"/>
</dbReference>
<dbReference type="AlphaFoldDB" id="A0A840BQC3"/>
<dbReference type="InterPro" id="IPR043128">
    <property type="entry name" value="Rev_trsase/Diguanyl_cyclase"/>
</dbReference>
<comment type="catalytic activity">
    <reaction evidence="2">
        <text>2 GTP = 3',3'-c-di-GMP + 2 diphosphate</text>
        <dbReference type="Rhea" id="RHEA:24898"/>
        <dbReference type="ChEBI" id="CHEBI:33019"/>
        <dbReference type="ChEBI" id="CHEBI:37565"/>
        <dbReference type="ChEBI" id="CHEBI:58805"/>
        <dbReference type="EC" id="2.7.7.65"/>
    </reaction>
</comment>
<evidence type="ECO:0000259" key="3">
    <source>
        <dbReference type="PROSITE" id="PS50887"/>
    </source>
</evidence>
<dbReference type="SUPFAM" id="SSF55073">
    <property type="entry name" value="Nucleotide cyclase"/>
    <property type="match status" value="2"/>
</dbReference>
<evidence type="ECO:0000256" key="1">
    <source>
        <dbReference type="ARBA" id="ARBA00012528"/>
    </source>
</evidence>
<keyword evidence="4" id="KW-0808">Transferase</keyword>
<name>A0A840BQC3_9RHOO</name>
<dbReference type="GO" id="GO:1902201">
    <property type="term" value="P:negative regulation of bacterial-type flagellum-dependent cell motility"/>
    <property type="evidence" value="ECO:0007669"/>
    <property type="project" value="TreeGrafter"/>
</dbReference>
<evidence type="ECO:0000313" key="5">
    <source>
        <dbReference type="Proteomes" id="UP000561045"/>
    </source>
</evidence>
<dbReference type="CDD" id="cd01949">
    <property type="entry name" value="GGDEF"/>
    <property type="match status" value="2"/>
</dbReference>
<keyword evidence="4" id="KW-0548">Nucleotidyltransferase</keyword>
<dbReference type="EMBL" id="JACIET010000002">
    <property type="protein sequence ID" value="MBB4013872.1"/>
    <property type="molecule type" value="Genomic_DNA"/>
</dbReference>
<dbReference type="PANTHER" id="PTHR45138">
    <property type="entry name" value="REGULATORY COMPONENTS OF SENSORY TRANSDUCTION SYSTEM"/>
    <property type="match status" value="1"/>
</dbReference>
<keyword evidence="5" id="KW-1185">Reference proteome</keyword>
<evidence type="ECO:0000256" key="2">
    <source>
        <dbReference type="ARBA" id="ARBA00034247"/>
    </source>
</evidence>
<reference evidence="4 5" key="1">
    <citation type="submission" date="2020-08" db="EMBL/GenBank/DDBJ databases">
        <title>Genomic Encyclopedia of Type Strains, Phase IV (KMG-IV): sequencing the most valuable type-strain genomes for metagenomic binning, comparative biology and taxonomic classification.</title>
        <authorList>
            <person name="Goeker M."/>
        </authorList>
    </citation>
    <scope>NUCLEOTIDE SEQUENCE [LARGE SCALE GENOMIC DNA]</scope>
    <source>
        <strain evidence="4 5">DSM 106739</strain>
    </source>
</reference>
<evidence type="ECO:0000313" key="4">
    <source>
        <dbReference type="EMBL" id="MBB4013872.1"/>
    </source>
</evidence>
<dbReference type="Proteomes" id="UP000561045">
    <property type="component" value="Unassembled WGS sequence"/>
</dbReference>
<proteinExistence type="predicted"/>
<dbReference type="Pfam" id="PF00990">
    <property type="entry name" value="GGDEF"/>
    <property type="match status" value="2"/>
</dbReference>
<dbReference type="InterPro" id="IPR000160">
    <property type="entry name" value="GGDEF_dom"/>
</dbReference>
<comment type="caution">
    <text evidence="4">The sequence shown here is derived from an EMBL/GenBank/DDBJ whole genome shotgun (WGS) entry which is preliminary data.</text>
</comment>
<dbReference type="InterPro" id="IPR050469">
    <property type="entry name" value="Diguanylate_Cyclase"/>
</dbReference>
<accession>A0A840BQC3</accession>
<dbReference type="FunFam" id="3.30.70.270:FF:000001">
    <property type="entry name" value="Diguanylate cyclase domain protein"/>
    <property type="match status" value="1"/>
</dbReference>
<protein>
    <recommendedName>
        <fullName evidence="1">diguanylate cyclase</fullName>
        <ecNumber evidence="1">2.7.7.65</ecNumber>
    </recommendedName>
</protein>
<feature type="domain" description="GGDEF" evidence="3">
    <location>
        <begin position="397"/>
        <end position="530"/>
    </location>
</feature>
<dbReference type="EC" id="2.7.7.65" evidence="1"/>
<dbReference type="InterPro" id="IPR029787">
    <property type="entry name" value="Nucleotide_cyclase"/>
</dbReference>
<dbReference type="SMART" id="SM00267">
    <property type="entry name" value="GGDEF"/>
    <property type="match status" value="2"/>
</dbReference>
<dbReference type="GO" id="GO:0043709">
    <property type="term" value="P:cell adhesion involved in single-species biofilm formation"/>
    <property type="evidence" value="ECO:0007669"/>
    <property type="project" value="TreeGrafter"/>
</dbReference>
<dbReference type="GO" id="GO:0052621">
    <property type="term" value="F:diguanylate cyclase activity"/>
    <property type="evidence" value="ECO:0007669"/>
    <property type="project" value="UniProtKB-EC"/>
</dbReference>
<dbReference type="RefSeq" id="WP_183635786.1">
    <property type="nucleotide sequence ID" value="NZ_BAABLE010000005.1"/>
</dbReference>